<protein>
    <submittedName>
        <fullName evidence="1">Uncharacterized protein</fullName>
    </submittedName>
</protein>
<sequence>MSDINKPPPKSNFNAENFLNSLRSDLYRPINNGIAFSELFLLEIPHSEDKQREYQENISRQFKEMSRLLEEYLQMLKDAPRESK</sequence>
<reference evidence="1" key="1">
    <citation type="submission" date="2018-06" db="EMBL/GenBank/DDBJ databases">
        <authorList>
            <person name="Zhirakovskaya E."/>
        </authorList>
    </citation>
    <scope>NUCLEOTIDE SEQUENCE</scope>
</reference>
<dbReference type="Gene3D" id="1.10.287.130">
    <property type="match status" value="1"/>
</dbReference>
<dbReference type="AlphaFoldDB" id="A0A3B0UTV9"/>
<dbReference type="EMBL" id="UOEU01000257">
    <property type="protein sequence ID" value="VAW31603.1"/>
    <property type="molecule type" value="Genomic_DNA"/>
</dbReference>
<gene>
    <name evidence="1" type="ORF">MNBD_CHLOROFLEXI01-4475</name>
</gene>
<accession>A0A3B0UTV9</accession>
<organism evidence="1">
    <name type="scientific">hydrothermal vent metagenome</name>
    <dbReference type="NCBI Taxonomy" id="652676"/>
    <lineage>
        <taxon>unclassified sequences</taxon>
        <taxon>metagenomes</taxon>
        <taxon>ecological metagenomes</taxon>
    </lineage>
</organism>
<name>A0A3B0UTV9_9ZZZZ</name>
<evidence type="ECO:0000313" key="1">
    <source>
        <dbReference type="EMBL" id="VAW31603.1"/>
    </source>
</evidence>
<proteinExistence type="predicted"/>